<proteinExistence type="predicted"/>
<dbReference type="KEGG" id="flh:EJ997_07180"/>
<gene>
    <name evidence="2" type="ORF">EJ997_07180</name>
</gene>
<protein>
    <recommendedName>
        <fullName evidence="4">3-hydroxyacyl-CoA dehydrogenase</fullName>
    </recommendedName>
</protein>
<evidence type="ECO:0000256" key="1">
    <source>
        <dbReference type="SAM" id="MobiDB-lite"/>
    </source>
</evidence>
<dbReference type="AlphaFoldDB" id="A0A3Q9G720"/>
<reference evidence="2 3" key="1">
    <citation type="submission" date="2018-12" db="EMBL/GenBank/DDBJ databases">
        <title>Complete genome sequence of Flaviflexus sp. H23T48.</title>
        <authorList>
            <person name="Bae J.-W."/>
            <person name="Lee J.-Y."/>
        </authorList>
    </citation>
    <scope>NUCLEOTIDE SEQUENCE [LARGE SCALE GENOMIC DNA]</scope>
    <source>
        <strain evidence="2 3">H23T48</strain>
    </source>
</reference>
<organism evidence="2 3">
    <name type="scientific">Flaviflexus ciconiae</name>
    <dbReference type="NCBI Taxonomy" id="2496867"/>
    <lineage>
        <taxon>Bacteria</taxon>
        <taxon>Bacillati</taxon>
        <taxon>Actinomycetota</taxon>
        <taxon>Actinomycetes</taxon>
        <taxon>Actinomycetales</taxon>
        <taxon>Actinomycetaceae</taxon>
        <taxon>Flaviflexus</taxon>
    </lineage>
</organism>
<dbReference type="OrthoDB" id="3731420at2"/>
<keyword evidence="3" id="KW-1185">Reference proteome</keyword>
<dbReference type="Pfam" id="PF20060">
    <property type="entry name" value="DUF6459"/>
    <property type="match status" value="1"/>
</dbReference>
<sequence length="134" mass="14991">MNNKGEDIEPKDKFPVPPTPKERVSGPLPDPQKIAENIALGAFEVLSGYRSVQQLQRWLEPQLYVELAQRAGVRSRVRAKKSLPARVINSITCEPAEGVCEASVVVWNIDRPRGCAVRLAEHRGRWRAQALDVI</sequence>
<evidence type="ECO:0000313" key="3">
    <source>
        <dbReference type="Proteomes" id="UP000280344"/>
    </source>
</evidence>
<dbReference type="InterPro" id="IPR045596">
    <property type="entry name" value="DUF6459"/>
</dbReference>
<name>A0A3Q9G720_9ACTO</name>
<evidence type="ECO:0008006" key="4">
    <source>
        <dbReference type="Google" id="ProtNLM"/>
    </source>
</evidence>
<dbReference type="EMBL" id="CP034593">
    <property type="protein sequence ID" value="AZQ77146.1"/>
    <property type="molecule type" value="Genomic_DNA"/>
</dbReference>
<dbReference type="Proteomes" id="UP000280344">
    <property type="component" value="Chromosome"/>
</dbReference>
<feature type="region of interest" description="Disordered" evidence="1">
    <location>
        <begin position="1"/>
        <end position="30"/>
    </location>
</feature>
<dbReference type="RefSeq" id="WP_126703951.1">
    <property type="nucleotide sequence ID" value="NZ_CP034593.1"/>
</dbReference>
<accession>A0A3Q9G720</accession>
<feature type="compositionally biased region" description="Basic and acidic residues" evidence="1">
    <location>
        <begin position="1"/>
        <end position="24"/>
    </location>
</feature>
<evidence type="ECO:0000313" key="2">
    <source>
        <dbReference type="EMBL" id="AZQ77146.1"/>
    </source>
</evidence>